<accession>A0A6M3LPY2</accession>
<name>A0A6M3LPY2_9ZZZZ</name>
<gene>
    <name evidence="1" type="ORF">MM415B05278_0006</name>
</gene>
<protein>
    <submittedName>
        <fullName evidence="1">Uncharacterized protein</fullName>
    </submittedName>
</protein>
<dbReference type="EMBL" id="MT143327">
    <property type="protein sequence ID" value="QJA95592.1"/>
    <property type="molecule type" value="Genomic_DNA"/>
</dbReference>
<reference evidence="1" key="1">
    <citation type="submission" date="2020-03" db="EMBL/GenBank/DDBJ databases">
        <title>The deep terrestrial virosphere.</title>
        <authorList>
            <person name="Holmfeldt K."/>
            <person name="Nilsson E."/>
            <person name="Simone D."/>
            <person name="Lopez-Fernandez M."/>
            <person name="Wu X."/>
            <person name="de Brujin I."/>
            <person name="Lundin D."/>
            <person name="Andersson A."/>
            <person name="Bertilsson S."/>
            <person name="Dopson M."/>
        </authorList>
    </citation>
    <scope>NUCLEOTIDE SEQUENCE</scope>
    <source>
        <strain evidence="1">MM415B05278</strain>
    </source>
</reference>
<sequence>MKRNYIIDKVKLPLLNAIILTASLLPKLTKDVTAEPNTHRLLEIRDKFFQCENTPSRNDFFKAIWKVLIWVYEHDGDYRYRIDWVIEQIVKIVNDGSWQPRPSNKPNKKYWREFDE</sequence>
<evidence type="ECO:0000313" key="1">
    <source>
        <dbReference type="EMBL" id="QJA95592.1"/>
    </source>
</evidence>
<dbReference type="AlphaFoldDB" id="A0A6M3LPY2"/>
<proteinExistence type="predicted"/>
<organism evidence="1">
    <name type="scientific">viral metagenome</name>
    <dbReference type="NCBI Taxonomy" id="1070528"/>
    <lineage>
        <taxon>unclassified sequences</taxon>
        <taxon>metagenomes</taxon>
        <taxon>organismal metagenomes</taxon>
    </lineage>
</organism>